<dbReference type="Proteomes" id="UP000535182">
    <property type="component" value="Unassembled WGS sequence"/>
</dbReference>
<dbReference type="AlphaFoldDB" id="A0A9X0QJQ4"/>
<name>A0A9X0QJQ4_9BACT</name>
<dbReference type="Pfam" id="PF13620">
    <property type="entry name" value="CarboxypepD_reg"/>
    <property type="match status" value="1"/>
</dbReference>
<gene>
    <name evidence="1" type="ORF">HDF14_005401</name>
</gene>
<reference evidence="1 2" key="1">
    <citation type="submission" date="2020-08" db="EMBL/GenBank/DDBJ databases">
        <title>Genomic Encyclopedia of Type Strains, Phase IV (KMG-V): Genome sequencing to study the core and pangenomes of soil and plant-associated prokaryotes.</title>
        <authorList>
            <person name="Whitman W."/>
        </authorList>
    </citation>
    <scope>NUCLEOTIDE SEQUENCE [LARGE SCALE GENOMIC DNA]</scope>
    <source>
        <strain evidence="1 2">X5P2</strain>
    </source>
</reference>
<dbReference type="Gene3D" id="2.60.40.1120">
    <property type="entry name" value="Carboxypeptidase-like, regulatory domain"/>
    <property type="match status" value="1"/>
</dbReference>
<organism evidence="1 2">
    <name type="scientific">Tunturiibacter gelidiferens</name>
    <dbReference type="NCBI Taxonomy" id="3069689"/>
    <lineage>
        <taxon>Bacteria</taxon>
        <taxon>Pseudomonadati</taxon>
        <taxon>Acidobacteriota</taxon>
        <taxon>Terriglobia</taxon>
        <taxon>Terriglobales</taxon>
        <taxon>Acidobacteriaceae</taxon>
        <taxon>Tunturiibacter</taxon>
    </lineage>
</organism>
<dbReference type="InterPro" id="IPR008969">
    <property type="entry name" value="CarboxyPept-like_regulatory"/>
</dbReference>
<proteinExistence type="predicted"/>
<dbReference type="SUPFAM" id="SSF49464">
    <property type="entry name" value="Carboxypeptidase regulatory domain-like"/>
    <property type="match status" value="1"/>
</dbReference>
<evidence type="ECO:0000313" key="1">
    <source>
        <dbReference type="EMBL" id="MBB5331752.1"/>
    </source>
</evidence>
<protein>
    <recommendedName>
        <fullName evidence="3">Carboxypeptidase regulatory-like domain-containing protein</fullName>
    </recommendedName>
</protein>
<sequence length="86" mass="8893">MSSKVYRSESPPLLALLLVATLLASGTRMEAQAVFGSIVGTATDPTTGAVIPNATIVVIDVSKGTSQTVQSKDDGNYSVLRLIPDS</sequence>
<dbReference type="EMBL" id="JACHEB010000018">
    <property type="protein sequence ID" value="MBB5331752.1"/>
    <property type="molecule type" value="Genomic_DNA"/>
</dbReference>
<keyword evidence="2" id="KW-1185">Reference proteome</keyword>
<evidence type="ECO:0008006" key="3">
    <source>
        <dbReference type="Google" id="ProtNLM"/>
    </source>
</evidence>
<dbReference type="RefSeq" id="WP_260698596.1">
    <property type="nucleotide sequence ID" value="NZ_JACHEB010000018.1"/>
</dbReference>
<accession>A0A9X0QJQ4</accession>
<comment type="caution">
    <text evidence="1">The sequence shown here is derived from an EMBL/GenBank/DDBJ whole genome shotgun (WGS) entry which is preliminary data.</text>
</comment>
<evidence type="ECO:0000313" key="2">
    <source>
        <dbReference type="Proteomes" id="UP000535182"/>
    </source>
</evidence>